<accession>A0ACA9UMJ9</accession>
<evidence type="ECO:0000313" key="1">
    <source>
        <dbReference type="EMBL" id="CAG9954674.1"/>
    </source>
</evidence>
<keyword evidence="2" id="KW-1185">Reference proteome</keyword>
<protein>
    <submittedName>
        <fullName evidence="1">Uncharacterized protein</fullName>
    </submittedName>
</protein>
<evidence type="ECO:0000313" key="2">
    <source>
        <dbReference type="Proteomes" id="UP000836387"/>
    </source>
</evidence>
<reference evidence="1" key="1">
    <citation type="submission" date="2020-04" db="EMBL/GenBank/DDBJ databases">
        <authorList>
            <person name="Broberg M."/>
        </authorList>
    </citation>
    <scope>NUCLEOTIDE SEQUENCE</scope>
</reference>
<feature type="non-terminal residue" evidence="1">
    <location>
        <position position="90"/>
    </location>
</feature>
<reference evidence="1" key="2">
    <citation type="submission" date="2021-10" db="EMBL/GenBank/DDBJ databases">
        <authorList>
            <person name="Piombo E."/>
        </authorList>
    </citation>
    <scope>NUCLEOTIDE SEQUENCE</scope>
</reference>
<comment type="caution">
    <text evidence="1">The sequence shown here is derived from an EMBL/GenBank/DDBJ whole genome shotgun (WGS) entry which is preliminary data.</text>
</comment>
<gene>
    <name evidence="1" type="ORF">CRV2_00018261</name>
</gene>
<dbReference type="Proteomes" id="UP000836387">
    <property type="component" value="Unassembled WGS sequence"/>
</dbReference>
<organism evidence="1 2">
    <name type="scientific">Clonostachys rosea f. rosea IK726</name>
    <dbReference type="NCBI Taxonomy" id="1349383"/>
    <lineage>
        <taxon>Eukaryota</taxon>
        <taxon>Fungi</taxon>
        <taxon>Dikarya</taxon>
        <taxon>Ascomycota</taxon>
        <taxon>Pezizomycotina</taxon>
        <taxon>Sordariomycetes</taxon>
        <taxon>Hypocreomycetidae</taxon>
        <taxon>Hypocreales</taxon>
        <taxon>Bionectriaceae</taxon>
        <taxon>Clonostachys</taxon>
    </lineage>
</organism>
<sequence length="90" mass="9694">MSSPEPFVITSNIEANVLVLPNGKTSFQQSFVDASDHPGGRAPHRNATIRVSFEKPFKTPPKVCDWFTELSIPMASTASGSGSKTSRRTG</sequence>
<name>A0ACA9UMJ9_BIOOC</name>
<proteinExistence type="predicted"/>
<dbReference type="EMBL" id="CADEHS020000573">
    <property type="protein sequence ID" value="CAG9954674.1"/>
    <property type="molecule type" value="Genomic_DNA"/>
</dbReference>